<dbReference type="Proteomes" id="UP000550260">
    <property type="component" value="Unassembled WGS sequence"/>
</dbReference>
<organism evidence="2 3">
    <name type="scientific">Amycolatopsis echigonensis</name>
    <dbReference type="NCBI Taxonomy" id="2576905"/>
    <lineage>
        <taxon>Bacteria</taxon>
        <taxon>Bacillati</taxon>
        <taxon>Actinomycetota</taxon>
        <taxon>Actinomycetes</taxon>
        <taxon>Pseudonocardiales</taxon>
        <taxon>Pseudonocardiaceae</taxon>
        <taxon>Amycolatopsis</taxon>
    </lineage>
</organism>
<accession>A0A8E1VZ33</accession>
<evidence type="ECO:0008006" key="4">
    <source>
        <dbReference type="Google" id="ProtNLM"/>
    </source>
</evidence>
<feature type="region of interest" description="Disordered" evidence="1">
    <location>
        <begin position="84"/>
        <end position="103"/>
    </location>
</feature>
<evidence type="ECO:0000313" key="2">
    <source>
        <dbReference type="EMBL" id="MBB2500817.1"/>
    </source>
</evidence>
<reference evidence="2 3" key="1">
    <citation type="submission" date="2020-08" db="EMBL/GenBank/DDBJ databases">
        <title>Amycolatopsis echigonensis JCM 21831.</title>
        <authorList>
            <person name="Tedsree N."/>
            <person name="Kuncharoen N."/>
            <person name="Likhitwitayawuid K."/>
            <person name="Tanasupawat S."/>
        </authorList>
    </citation>
    <scope>NUCLEOTIDE SEQUENCE [LARGE SCALE GENOMIC DNA]</scope>
    <source>
        <strain evidence="2 3">JCM 21831</strain>
    </source>
</reference>
<comment type="caution">
    <text evidence="2">The sequence shown here is derived from an EMBL/GenBank/DDBJ whole genome shotgun (WGS) entry which is preliminary data.</text>
</comment>
<name>A0A8E1VZ33_9PSEU</name>
<dbReference type="InterPro" id="IPR008972">
    <property type="entry name" value="Cupredoxin"/>
</dbReference>
<feature type="region of interest" description="Disordered" evidence="1">
    <location>
        <begin position="39"/>
        <end position="58"/>
    </location>
</feature>
<gene>
    <name evidence="2" type="ORF">H5411_16985</name>
</gene>
<sequence>MELTEFAIRLPQRTWAPGTYTFVASNSGTTVHALELAGPGGADQKTGTLRGGESGSFTVTLQPGRYELSCPVGNHKELGMDTTIEVGSAAPGTSPAQPSGGGD</sequence>
<evidence type="ECO:0000313" key="3">
    <source>
        <dbReference type="Proteomes" id="UP000550260"/>
    </source>
</evidence>
<dbReference type="Gene3D" id="2.60.40.420">
    <property type="entry name" value="Cupredoxins - blue copper proteins"/>
    <property type="match status" value="1"/>
</dbReference>
<evidence type="ECO:0000256" key="1">
    <source>
        <dbReference type="SAM" id="MobiDB-lite"/>
    </source>
</evidence>
<protein>
    <recommendedName>
        <fullName evidence="4">Copper-binding protein</fullName>
    </recommendedName>
</protein>
<proteinExistence type="predicted"/>
<dbReference type="RefSeq" id="WP_051165934.1">
    <property type="nucleotide sequence ID" value="NZ_JACJHR010000021.1"/>
</dbReference>
<dbReference type="EMBL" id="JACJHR010000021">
    <property type="protein sequence ID" value="MBB2500817.1"/>
    <property type="molecule type" value="Genomic_DNA"/>
</dbReference>
<dbReference type="AlphaFoldDB" id="A0A8E1VZ33"/>
<dbReference type="SUPFAM" id="SSF49503">
    <property type="entry name" value="Cupredoxins"/>
    <property type="match status" value="1"/>
</dbReference>